<dbReference type="EMBL" id="MKIR01000003">
    <property type="protein sequence ID" value="OFI50152.1"/>
    <property type="molecule type" value="Genomic_DNA"/>
</dbReference>
<gene>
    <name evidence="10" type="ORF">BG261_09290</name>
</gene>
<dbReference type="NCBIfam" id="TIGR00796">
    <property type="entry name" value="livcs"/>
    <property type="match status" value="1"/>
</dbReference>
<comment type="similarity">
    <text evidence="2 9">Belongs to the branched chain amino acid transporter family.</text>
</comment>
<comment type="function">
    <text evidence="9">Component of the transport system for branched-chain amino acids.</text>
</comment>
<feature type="transmembrane region" description="Helical" evidence="9">
    <location>
        <begin position="154"/>
        <end position="172"/>
    </location>
</feature>
<evidence type="ECO:0000256" key="1">
    <source>
        <dbReference type="ARBA" id="ARBA00004651"/>
    </source>
</evidence>
<feature type="transmembrane region" description="Helical" evidence="9">
    <location>
        <begin position="239"/>
        <end position="259"/>
    </location>
</feature>
<feature type="transmembrane region" description="Helical" evidence="9">
    <location>
        <begin position="200"/>
        <end position="219"/>
    </location>
</feature>
<comment type="caution">
    <text evidence="9">Lacks conserved residue(s) required for the propagation of feature annotation.</text>
</comment>
<keyword evidence="4" id="KW-1003">Cell membrane</keyword>
<reference evidence="11" key="1">
    <citation type="submission" date="2016-09" db="EMBL/GenBank/DDBJ databases">
        <title>Draft genome sequence of a novel species of the family Streptococcaceae isolated from flowers.</title>
        <authorList>
            <person name="Chuah L.-O."/>
            <person name="Yap K.-P."/>
            <person name="Thong K.L."/>
            <person name="Liong M.T."/>
            <person name="Ahmad R."/>
            <person name="Rusul G."/>
        </authorList>
    </citation>
    <scope>NUCLEOTIDE SEQUENCE [LARGE SCALE GENOMIC DNA]</scope>
    <source>
        <strain evidence="11">DF1</strain>
    </source>
</reference>
<evidence type="ECO:0000256" key="9">
    <source>
        <dbReference type="RuleBase" id="RU362122"/>
    </source>
</evidence>
<dbReference type="GO" id="GO:0015818">
    <property type="term" value="P:isoleucine transport"/>
    <property type="evidence" value="ECO:0007669"/>
    <property type="project" value="TreeGrafter"/>
</dbReference>
<keyword evidence="8 9" id="KW-0472">Membrane</keyword>
<dbReference type="PANTHER" id="PTHR30588:SF0">
    <property type="entry name" value="BRANCHED-CHAIN AMINO ACID PERMEASE BRNQ"/>
    <property type="match status" value="1"/>
</dbReference>
<dbReference type="PANTHER" id="PTHR30588">
    <property type="entry name" value="BRANCHED-CHAIN AMINO ACID TRANSPORT SYSTEM 2 CARRIER PROTEIN"/>
    <property type="match status" value="1"/>
</dbReference>
<dbReference type="Pfam" id="PF05525">
    <property type="entry name" value="Branch_AA_trans"/>
    <property type="match status" value="1"/>
</dbReference>
<feature type="transmembrane region" description="Helical" evidence="9">
    <location>
        <begin position="421"/>
        <end position="444"/>
    </location>
</feature>
<evidence type="ECO:0000256" key="8">
    <source>
        <dbReference type="ARBA" id="ARBA00023136"/>
    </source>
</evidence>
<organism evidence="10 11">
    <name type="scientific">Floricoccus tropicus</name>
    <dbReference type="NCBI Taxonomy" id="1859473"/>
    <lineage>
        <taxon>Bacteria</taxon>
        <taxon>Bacillati</taxon>
        <taxon>Bacillota</taxon>
        <taxon>Bacilli</taxon>
        <taxon>Lactobacillales</taxon>
        <taxon>Streptococcaceae</taxon>
        <taxon>Floricoccus</taxon>
    </lineage>
</organism>
<dbReference type="GO" id="GO:0015190">
    <property type="term" value="F:L-leucine transmembrane transporter activity"/>
    <property type="evidence" value="ECO:0007669"/>
    <property type="project" value="TreeGrafter"/>
</dbReference>
<feature type="transmembrane region" description="Helical" evidence="9">
    <location>
        <begin position="42"/>
        <end position="62"/>
    </location>
</feature>
<dbReference type="Proteomes" id="UP000178622">
    <property type="component" value="Unassembled WGS sequence"/>
</dbReference>
<protein>
    <recommendedName>
        <fullName evidence="9">Branched-chain amino acid transport system carrier protein</fullName>
    </recommendedName>
</protein>
<dbReference type="GO" id="GO:0015188">
    <property type="term" value="F:L-isoleucine transmembrane transporter activity"/>
    <property type="evidence" value="ECO:0007669"/>
    <property type="project" value="TreeGrafter"/>
</dbReference>
<dbReference type="Gene3D" id="1.20.1740.10">
    <property type="entry name" value="Amino acid/polyamine transporter I"/>
    <property type="match status" value="1"/>
</dbReference>
<evidence type="ECO:0000313" key="10">
    <source>
        <dbReference type="EMBL" id="OFI50152.1"/>
    </source>
</evidence>
<keyword evidence="7 9" id="KW-1133">Transmembrane helix</keyword>
<comment type="caution">
    <text evidence="10">The sequence shown here is derived from an EMBL/GenBank/DDBJ whole genome shotgun (WGS) entry which is preliminary data.</text>
</comment>
<evidence type="ECO:0000256" key="2">
    <source>
        <dbReference type="ARBA" id="ARBA00008540"/>
    </source>
</evidence>
<feature type="transmembrane region" description="Helical" evidence="9">
    <location>
        <begin position="279"/>
        <end position="298"/>
    </location>
</feature>
<feature type="transmembrane region" description="Helical" evidence="9">
    <location>
        <begin position="124"/>
        <end position="142"/>
    </location>
</feature>
<feature type="transmembrane region" description="Helical" evidence="9">
    <location>
        <begin position="12"/>
        <end position="30"/>
    </location>
</feature>
<evidence type="ECO:0000313" key="11">
    <source>
        <dbReference type="Proteomes" id="UP000178622"/>
    </source>
</evidence>
<dbReference type="AlphaFoldDB" id="A0A1E8GPI7"/>
<accession>A0A1E8GPI7</accession>
<keyword evidence="6 9" id="KW-0029">Amino-acid transport</keyword>
<evidence type="ECO:0000256" key="6">
    <source>
        <dbReference type="ARBA" id="ARBA00022970"/>
    </source>
</evidence>
<feature type="transmembrane region" description="Helical" evidence="9">
    <location>
        <begin position="346"/>
        <end position="371"/>
    </location>
</feature>
<feature type="transmembrane region" description="Helical" evidence="9">
    <location>
        <begin position="82"/>
        <end position="104"/>
    </location>
</feature>
<dbReference type="InterPro" id="IPR004685">
    <property type="entry name" value="Brnchd-chn_aa_trnsp_Livcs"/>
</dbReference>
<comment type="subcellular location">
    <subcellularLocation>
        <location evidence="1 9">Cell membrane</location>
        <topology evidence="1 9">Multi-pass membrane protein</topology>
    </subcellularLocation>
</comment>
<evidence type="ECO:0000256" key="4">
    <source>
        <dbReference type="ARBA" id="ARBA00022475"/>
    </source>
</evidence>
<evidence type="ECO:0000256" key="7">
    <source>
        <dbReference type="ARBA" id="ARBA00022989"/>
    </source>
</evidence>
<proteinExistence type="inferred from homology"/>
<name>A0A1E8GPI7_9LACT</name>
<dbReference type="GO" id="GO:0015820">
    <property type="term" value="P:L-leucine transport"/>
    <property type="evidence" value="ECO:0007669"/>
    <property type="project" value="TreeGrafter"/>
</dbReference>
<evidence type="ECO:0000256" key="3">
    <source>
        <dbReference type="ARBA" id="ARBA00022448"/>
    </source>
</evidence>
<dbReference type="GO" id="GO:0005886">
    <property type="term" value="C:plasma membrane"/>
    <property type="evidence" value="ECO:0007669"/>
    <property type="project" value="UniProtKB-SubCell"/>
</dbReference>
<dbReference type="STRING" id="1859473.BG261_09290"/>
<dbReference type="OrthoDB" id="9783920at2"/>
<keyword evidence="11" id="KW-1185">Reference proteome</keyword>
<sequence length="450" mass="48923">MNSNKLTKKDYFFIGSMLFGLFFGAGNLIFPVHMGQAAGGNVLMANLGFLVTAIGLPFLGVIAMGLTRSNGLFDMAKRVNKAYAYIFTIVLYLVIGPFFALPRLATTSYQIGIAPFVPEQNTKLVLAIFSIVFFVVAWVVSRKPGKILDYVGKFLNPIFLLLLGVLIVLAFLNPMGSVSGSAIQEAYVNNAFLTGFTDGYNTLDALASLAFGIIVINAIRSKGVEEPSEIAKDTVKSGVITLLLMGLIYTCLSYMGAMSLGKFEISENGGIALAQIAKYYLGTGGSILLALIVIVACLKTAIGLITAFSETFAELFPSVSYNVFAVFASILPCIFANFGLNNIISYSLPVLFFIYPLAITLILLSLAGPLFNHDKRVYQMTTLLTVVASFFDAINASPEWIKKTDFAQNMIEFAKNNLPFYKLGMGWVTPALVGLVIGYVWYILSRKKEN</sequence>
<keyword evidence="3 9" id="KW-0813">Transport</keyword>
<dbReference type="GO" id="GO:0005304">
    <property type="term" value="F:L-valine transmembrane transporter activity"/>
    <property type="evidence" value="ECO:0007669"/>
    <property type="project" value="TreeGrafter"/>
</dbReference>
<evidence type="ECO:0000256" key="5">
    <source>
        <dbReference type="ARBA" id="ARBA00022692"/>
    </source>
</evidence>
<dbReference type="RefSeq" id="WP_070791522.1">
    <property type="nucleotide sequence ID" value="NZ_MKIR01000003.1"/>
</dbReference>
<keyword evidence="5 9" id="KW-0812">Transmembrane</keyword>
<feature type="transmembrane region" description="Helical" evidence="9">
    <location>
        <begin position="319"/>
        <end position="340"/>
    </location>
</feature>